<dbReference type="RefSeq" id="WP_341628720.1">
    <property type="nucleotide sequence ID" value="NZ_JBAKBA010000037.1"/>
</dbReference>
<dbReference type="Pfam" id="PF07521">
    <property type="entry name" value="RMMBL"/>
    <property type="match status" value="1"/>
</dbReference>
<feature type="domain" description="Metallo-beta-lactamase" evidence="2">
    <location>
        <begin position="13"/>
        <end position="244"/>
    </location>
</feature>
<dbReference type="EC" id="3.-.-.-" evidence="4"/>
<dbReference type="Pfam" id="PF00753">
    <property type="entry name" value="Lactamase_B"/>
    <property type="match status" value="1"/>
</dbReference>
<name>A0ABU9HEL6_9GAMM</name>
<reference evidence="4 5" key="1">
    <citation type="submission" date="2024-02" db="EMBL/GenBank/DDBJ databases">
        <title>Bacteria isolated from the canopy kelp, Nereocystis luetkeana.</title>
        <authorList>
            <person name="Pfister C.A."/>
            <person name="Younker I.T."/>
            <person name="Light S.H."/>
        </authorList>
    </citation>
    <scope>NUCLEOTIDE SEQUENCE [LARGE SCALE GENOMIC DNA]</scope>
    <source>
        <strain evidence="4 5">TI.2.07</strain>
    </source>
</reference>
<evidence type="ECO:0000256" key="1">
    <source>
        <dbReference type="ARBA" id="ARBA00022801"/>
    </source>
</evidence>
<dbReference type="PANTHER" id="PTHR11203:SF37">
    <property type="entry name" value="INTEGRATOR COMPLEX SUBUNIT 11"/>
    <property type="match status" value="1"/>
</dbReference>
<dbReference type="InterPro" id="IPR036866">
    <property type="entry name" value="RibonucZ/Hydroxyglut_hydro"/>
</dbReference>
<dbReference type="InterPro" id="IPR011108">
    <property type="entry name" value="RMMBL"/>
</dbReference>
<proteinExistence type="predicted"/>
<dbReference type="SMART" id="SM00849">
    <property type="entry name" value="Lactamase_B"/>
    <property type="match status" value="1"/>
</dbReference>
<dbReference type="EMBL" id="JBAKBA010000037">
    <property type="protein sequence ID" value="MEL0660253.1"/>
    <property type="molecule type" value="Genomic_DNA"/>
</dbReference>
<dbReference type="SUPFAM" id="SSF56281">
    <property type="entry name" value="Metallo-hydrolase/oxidoreductase"/>
    <property type="match status" value="1"/>
</dbReference>
<accession>A0ABU9HEL6</accession>
<organism evidence="4 5">
    <name type="scientific">Psychromonas arctica</name>
    <dbReference type="NCBI Taxonomy" id="168275"/>
    <lineage>
        <taxon>Bacteria</taxon>
        <taxon>Pseudomonadati</taxon>
        <taxon>Pseudomonadota</taxon>
        <taxon>Gammaproteobacteria</taxon>
        <taxon>Alteromonadales</taxon>
        <taxon>Psychromonadaceae</taxon>
        <taxon>Psychromonas</taxon>
    </lineage>
</organism>
<dbReference type="CDD" id="cd16295">
    <property type="entry name" value="TTHA0252-CPSF-like_MBL-fold"/>
    <property type="match status" value="1"/>
</dbReference>
<dbReference type="SMART" id="SM01027">
    <property type="entry name" value="Beta-Casp"/>
    <property type="match status" value="1"/>
</dbReference>
<comment type="caution">
    <text evidence="4">The sequence shown here is derived from an EMBL/GenBank/DDBJ whole genome shotgun (WGS) entry which is preliminary data.</text>
</comment>
<dbReference type="Gene3D" id="3.40.50.10890">
    <property type="match status" value="1"/>
</dbReference>
<evidence type="ECO:0000313" key="5">
    <source>
        <dbReference type="Proteomes" id="UP001366060"/>
    </source>
</evidence>
<evidence type="ECO:0000259" key="3">
    <source>
        <dbReference type="SMART" id="SM01027"/>
    </source>
</evidence>
<gene>
    <name evidence="4" type="ORF">V6255_14035</name>
</gene>
<sequence>MQILHHGAVNGVTGSCHQLIVDAHNSLLVDCGLFQGAETSGRGDDDLLSIEFGISTVQALLVTHCHIDHVGRLPYLLATGFNGPIIATEATAALLPMVIEDALKVGVTRNQSIIKACLARLKEQLITVPYQQWFEVTLKGASRTKVKFQPAGHILGSAYIEIDVKAHVKGSEQAAKRVVFSGDLGATYSPLLASPKSPYKADIVVIESTYGDKNHQGRRDRAKSLEKVLVKAISDNGVVIIPAFSIGRTQELLYELEQITAKAKFKKLADIEVIVDSPMAAKFTEHYQHFQTLWDAEAKRRVKQGRQPLNFDSLYTVDTHQEHMQVVEYLANRSKPAIVIAASGMCSGGRVVNYLKRFINEPTADVLFVGYQAQGTLGRQIQQYGPSGGYVFIDGEKLDVKAGVHTISGYSAHADQSNLVNFIKRIRKGPEKVIIVHGDQQAKESLKDKLLGLDKSMLVEIGKG</sequence>
<feature type="domain" description="Beta-Casp" evidence="3">
    <location>
        <begin position="249"/>
        <end position="381"/>
    </location>
</feature>
<keyword evidence="1 4" id="KW-0378">Hydrolase</keyword>
<dbReference type="Pfam" id="PF10996">
    <property type="entry name" value="Beta-Casp"/>
    <property type="match status" value="1"/>
</dbReference>
<dbReference type="InterPro" id="IPR022712">
    <property type="entry name" value="Beta_Casp"/>
</dbReference>
<dbReference type="InterPro" id="IPR050698">
    <property type="entry name" value="MBL"/>
</dbReference>
<protein>
    <submittedName>
        <fullName evidence="4">MBL fold metallo-hydrolase</fullName>
        <ecNumber evidence="4">3.-.-.-</ecNumber>
    </submittedName>
</protein>
<dbReference type="Gene3D" id="3.60.15.10">
    <property type="entry name" value="Ribonuclease Z/Hydroxyacylglutathione hydrolase-like"/>
    <property type="match status" value="1"/>
</dbReference>
<keyword evidence="5" id="KW-1185">Reference proteome</keyword>
<dbReference type="GO" id="GO:0016787">
    <property type="term" value="F:hydrolase activity"/>
    <property type="evidence" value="ECO:0007669"/>
    <property type="project" value="UniProtKB-KW"/>
</dbReference>
<evidence type="ECO:0000313" key="4">
    <source>
        <dbReference type="EMBL" id="MEL0660253.1"/>
    </source>
</evidence>
<dbReference type="Proteomes" id="UP001366060">
    <property type="component" value="Unassembled WGS sequence"/>
</dbReference>
<dbReference type="PANTHER" id="PTHR11203">
    <property type="entry name" value="CLEAVAGE AND POLYADENYLATION SPECIFICITY FACTOR FAMILY MEMBER"/>
    <property type="match status" value="1"/>
</dbReference>
<evidence type="ECO:0000259" key="2">
    <source>
        <dbReference type="SMART" id="SM00849"/>
    </source>
</evidence>
<dbReference type="InterPro" id="IPR001279">
    <property type="entry name" value="Metallo-B-lactamas"/>
</dbReference>